<keyword evidence="1" id="KW-1133">Transmembrane helix</keyword>
<evidence type="ECO:0000313" key="2">
    <source>
        <dbReference type="EMBL" id="QAT43198.1"/>
    </source>
</evidence>
<keyword evidence="1" id="KW-0472">Membrane</keyword>
<evidence type="ECO:0000256" key="1">
    <source>
        <dbReference type="SAM" id="Phobius"/>
    </source>
</evidence>
<keyword evidence="3" id="KW-1185">Reference proteome</keyword>
<proteinExistence type="predicted"/>
<accession>A0A410PW88</accession>
<feature type="transmembrane region" description="Helical" evidence="1">
    <location>
        <begin position="68"/>
        <end position="85"/>
    </location>
</feature>
<feature type="transmembrane region" description="Helical" evidence="1">
    <location>
        <begin position="91"/>
        <end position="109"/>
    </location>
</feature>
<feature type="transmembrane region" description="Helical" evidence="1">
    <location>
        <begin position="36"/>
        <end position="56"/>
    </location>
</feature>
<evidence type="ECO:0000313" key="3">
    <source>
        <dbReference type="Proteomes" id="UP000287601"/>
    </source>
</evidence>
<reference evidence="2 3" key="1">
    <citation type="submission" date="2019-01" db="EMBL/GenBank/DDBJ databases">
        <title>Draft genomes of a novel of Aminipila strains.</title>
        <authorList>
            <person name="Ma S."/>
        </authorList>
    </citation>
    <scope>NUCLEOTIDE SEQUENCE [LARGE SCALE GENOMIC DNA]</scope>
    <source>
        <strain evidence="3">JN-39</strain>
    </source>
</reference>
<dbReference type="KEGG" id="amij:EQM06_08055"/>
<gene>
    <name evidence="2" type="ORF">EQM06_08055</name>
</gene>
<feature type="transmembrane region" description="Helical" evidence="1">
    <location>
        <begin position="121"/>
        <end position="140"/>
    </location>
</feature>
<dbReference type="AlphaFoldDB" id="A0A410PW88"/>
<dbReference type="Proteomes" id="UP000287601">
    <property type="component" value="Chromosome"/>
</dbReference>
<dbReference type="EMBL" id="CP035281">
    <property type="protein sequence ID" value="QAT43198.1"/>
    <property type="molecule type" value="Genomic_DNA"/>
</dbReference>
<protein>
    <submittedName>
        <fullName evidence="2">Uncharacterized protein</fullName>
    </submittedName>
</protein>
<organism evidence="2 3">
    <name type="scientific">Aminipila luticellarii</name>
    <dbReference type="NCBI Taxonomy" id="2507160"/>
    <lineage>
        <taxon>Bacteria</taxon>
        <taxon>Bacillati</taxon>
        <taxon>Bacillota</taxon>
        <taxon>Clostridia</taxon>
        <taxon>Peptostreptococcales</taxon>
        <taxon>Anaerovoracaceae</taxon>
        <taxon>Aminipila</taxon>
    </lineage>
</organism>
<sequence length="146" mass="16468">MYNLNTSIIVIEIPSKIKYNYKEQIVLEEGSKFDMVLLWLIAKCVLIGIIWAALFIPTFFNSGGAFKYILAVCIIAALCYFFRSYNTLINTMTLIALVGLVIAFISSIAVFEKEARNKSKIITFSCIISGLSYLITILFFNSVHIL</sequence>
<keyword evidence="1" id="KW-0812">Transmembrane</keyword>
<name>A0A410PW88_9FIRM</name>